<evidence type="ECO:0000313" key="8">
    <source>
        <dbReference type="Proteomes" id="UP001156660"/>
    </source>
</evidence>
<name>A0A2S7X7K1_9GAMM</name>
<dbReference type="RefSeq" id="WP_061011907.1">
    <property type="nucleotide sequence ID" value="NZ_BSOU01000002.1"/>
</dbReference>
<dbReference type="SUPFAM" id="SSF55073">
    <property type="entry name" value="Nucleotide cyclase"/>
    <property type="match status" value="1"/>
</dbReference>
<evidence type="ECO:0000259" key="4">
    <source>
        <dbReference type="PROSITE" id="PS50887"/>
    </source>
</evidence>
<dbReference type="Gene3D" id="3.30.70.270">
    <property type="match status" value="1"/>
</dbReference>
<evidence type="ECO:0000256" key="1">
    <source>
        <dbReference type="ARBA" id="ARBA00001946"/>
    </source>
</evidence>
<dbReference type="PANTHER" id="PTHR45138:SF9">
    <property type="entry name" value="DIGUANYLATE CYCLASE DGCM-RELATED"/>
    <property type="match status" value="1"/>
</dbReference>
<dbReference type="EC" id="2.7.7.65" evidence="2"/>
<dbReference type="FunFam" id="3.30.70.270:FF:000001">
    <property type="entry name" value="Diguanylate cyclase domain protein"/>
    <property type="match status" value="1"/>
</dbReference>
<dbReference type="PROSITE" id="PS50887">
    <property type="entry name" value="GGDEF"/>
    <property type="match status" value="1"/>
</dbReference>
<comment type="cofactor">
    <cofactor evidence="1">
        <name>Mg(2+)</name>
        <dbReference type="ChEBI" id="CHEBI:18420"/>
    </cofactor>
</comment>
<evidence type="ECO:0000313" key="5">
    <source>
        <dbReference type="EMBL" id="GLR73761.1"/>
    </source>
</evidence>
<dbReference type="NCBIfam" id="TIGR00254">
    <property type="entry name" value="GGDEF"/>
    <property type="match status" value="1"/>
</dbReference>
<dbReference type="InterPro" id="IPR050469">
    <property type="entry name" value="Diguanylate_Cyclase"/>
</dbReference>
<dbReference type="CDD" id="cd01949">
    <property type="entry name" value="GGDEF"/>
    <property type="match status" value="1"/>
</dbReference>
<protein>
    <recommendedName>
        <fullName evidence="2">diguanylate cyclase</fullName>
        <ecNumber evidence="2">2.7.7.65</ecNumber>
    </recommendedName>
</protein>
<evidence type="ECO:0000313" key="6">
    <source>
        <dbReference type="EMBL" id="PQJ87105.1"/>
    </source>
</evidence>
<dbReference type="InterPro" id="IPR035965">
    <property type="entry name" value="PAS-like_dom_sf"/>
</dbReference>
<dbReference type="InterPro" id="IPR000160">
    <property type="entry name" value="GGDEF_dom"/>
</dbReference>
<dbReference type="GO" id="GO:0052621">
    <property type="term" value="F:diguanylate cyclase activity"/>
    <property type="evidence" value="ECO:0007669"/>
    <property type="project" value="UniProtKB-EC"/>
</dbReference>
<dbReference type="PANTHER" id="PTHR45138">
    <property type="entry name" value="REGULATORY COMPONENTS OF SENSORY TRANSDUCTION SYSTEM"/>
    <property type="match status" value="1"/>
</dbReference>
<dbReference type="Proteomes" id="UP000239273">
    <property type="component" value="Unassembled WGS sequence"/>
</dbReference>
<proteinExistence type="predicted"/>
<dbReference type="OrthoDB" id="5800589at2"/>
<feature type="domain" description="GGDEF" evidence="4">
    <location>
        <begin position="278"/>
        <end position="410"/>
    </location>
</feature>
<dbReference type="NCBIfam" id="TIGR00229">
    <property type="entry name" value="sensory_box"/>
    <property type="match status" value="2"/>
</dbReference>
<evidence type="ECO:0000256" key="2">
    <source>
        <dbReference type="ARBA" id="ARBA00012528"/>
    </source>
</evidence>
<comment type="caution">
    <text evidence="6">The sequence shown here is derived from an EMBL/GenBank/DDBJ whole genome shotgun (WGS) entry which is preliminary data.</text>
</comment>
<dbReference type="AlphaFoldDB" id="A0A2S7X7K1"/>
<dbReference type="InterPro" id="IPR000014">
    <property type="entry name" value="PAS"/>
</dbReference>
<reference evidence="8" key="3">
    <citation type="journal article" date="2019" name="Int. J. Syst. Evol. Microbiol.">
        <title>The Global Catalogue of Microorganisms (GCM) 10K type strain sequencing project: providing services to taxonomists for standard genome sequencing and annotation.</title>
        <authorList>
            <consortium name="The Broad Institute Genomics Platform"/>
            <consortium name="The Broad Institute Genome Sequencing Center for Infectious Disease"/>
            <person name="Wu L."/>
            <person name="Ma J."/>
        </authorList>
    </citation>
    <scope>NUCLEOTIDE SEQUENCE [LARGE SCALE GENOMIC DNA]</scope>
    <source>
        <strain evidence="8">NBRC 105001</strain>
    </source>
</reference>
<dbReference type="EMBL" id="BSOU01000002">
    <property type="protein sequence ID" value="GLR73761.1"/>
    <property type="molecule type" value="Genomic_DNA"/>
</dbReference>
<keyword evidence="8" id="KW-1185">Reference proteome</keyword>
<dbReference type="Pfam" id="PF00990">
    <property type="entry name" value="GGDEF"/>
    <property type="match status" value="1"/>
</dbReference>
<evidence type="ECO:0000313" key="7">
    <source>
        <dbReference type="Proteomes" id="UP000239273"/>
    </source>
</evidence>
<dbReference type="Gene3D" id="3.30.450.20">
    <property type="entry name" value="PAS domain"/>
    <property type="match status" value="2"/>
</dbReference>
<evidence type="ECO:0000256" key="3">
    <source>
        <dbReference type="ARBA" id="ARBA00034247"/>
    </source>
</evidence>
<reference evidence="5" key="1">
    <citation type="journal article" date="2014" name="Int. J. Syst. Evol. Microbiol.">
        <title>Complete genome of a new Firmicutes species belonging to the dominant human colonic microbiota ('Ruminococcus bicirculans') reveals two chromosomes and a selective capacity to utilize plant glucans.</title>
        <authorList>
            <consortium name="NISC Comparative Sequencing Program"/>
            <person name="Wegmann U."/>
            <person name="Louis P."/>
            <person name="Goesmann A."/>
            <person name="Henrissat B."/>
            <person name="Duncan S.H."/>
            <person name="Flint H.J."/>
        </authorList>
    </citation>
    <scope>NUCLEOTIDE SEQUENCE</scope>
    <source>
        <strain evidence="5">NBRC 105001</strain>
    </source>
</reference>
<comment type="catalytic activity">
    <reaction evidence="3">
        <text>2 GTP = 3',3'-c-di-GMP + 2 diphosphate</text>
        <dbReference type="Rhea" id="RHEA:24898"/>
        <dbReference type="ChEBI" id="CHEBI:33019"/>
        <dbReference type="ChEBI" id="CHEBI:37565"/>
        <dbReference type="ChEBI" id="CHEBI:58805"/>
        <dbReference type="EC" id="2.7.7.65"/>
    </reaction>
</comment>
<sequence>MDKVHIDSTYGVVIHRNFTPLYVDEKYAQMFGFQSTEEVMNLSSLFEIIEPKFHNSALDAYNAVMKGKEQPKVRSYVNQNKHGQLFSVLTVDHVINWEGEPALQITVIDMSQIDRANKQIFEQEQRYKDLIWNSLQGIVVHRNFKPLMVNPSFAKIIKAKSVDDVMSLDSFLCVVPEYNRENAKARYQQLISGEVKATNSIVENITFDGEQRYFQLFESVISWDGELAVQSSIIDATDKYHLEQKIQYQASYDDLTGLLNRRAIIEKLHKEREPASCPSEVCLLIDIDHFKYINDHFGHSAGDEVIKRFSQQCKEAVGDSGLIARWGGEEFIIFLPKLNIEEANIIAQTILNNCEQEYYEFSGKKHSVTASIGISKCSPEHCNVEHLIQSADNNMYQAKQQGRNRIVLPD</sequence>
<organism evidence="6 7">
    <name type="scientific">Aliivibrio sifiae</name>
    <dbReference type="NCBI Taxonomy" id="566293"/>
    <lineage>
        <taxon>Bacteria</taxon>
        <taxon>Pseudomonadati</taxon>
        <taxon>Pseudomonadota</taxon>
        <taxon>Gammaproteobacteria</taxon>
        <taxon>Vibrionales</taxon>
        <taxon>Vibrionaceae</taxon>
        <taxon>Aliivibrio</taxon>
    </lineage>
</organism>
<accession>A0A2S7X7K1</accession>
<dbReference type="InterPro" id="IPR043128">
    <property type="entry name" value="Rev_trsase/Diguanyl_cyclase"/>
</dbReference>
<dbReference type="Proteomes" id="UP001156660">
    <property type="component" value="Unassembled WGS sequence"/>
</dbReference>
<dbReference type="InterPro" id="IPR029787">
    <property type="entry name" value="Nucleotide_cyclase"/>
</dbReference>
<reference evidence="5" key="4">
    <citation type="submission" date="2023-01" db="EMBL/GenBank/DDBJ databases">
        <title>Draft genome sequence of Aliivibrio sifiae strain NBRC 105001.</title>
        <authorList>
            <person name="Sun Q."/>
            <person name="Mori K."/>
        </authorList>
    </citation>
    <scope>NUCLEOTIDE SEQUENCE</scope>
    <source>
        <strain evidence="5">NBRC 105001</strain>
    </source>
</reference>
<dbReference type="SUPFAM" id="SSF55785">
    <property type="entry name" value="PYP-like sensor domain (PAS domain)"/>
    <property type="match status" value="2"/>
</dbReference>
<gene>
    <name evidence="6" type="ORF">BTO23_13310</name>
    <name evidence="5" type="ORF">GCM10007855_06350</name>
</gene>
<dbReference type="EMBL" id="MSCP01000002">
    <property type="protein sequence ID" value="PQJ87105.1"/>
    <property type="molecule type" value="Genomic_DNA"/>
</dbReference>
<reference evidence="6 7" key="2">
    <citation type="submission" date="2016-12" db="EMBL/GenBank/DDBJ databases">
        <title>Diversity of luminous bacteria.</title>
        <authorList>
            <person name="Yoshizawa S."/>
            <person name="Kogure K."/>
        </authorList>
    </citation>
    <scope>NUCLEOTIDE SEQUENCE [LARGE SCALE GENOMIC DNA]</scope>
    <source>
        <strain evidence="6 7">NBRC 105001</strain>
    </source>
</reference>
<dbReference type="SMART" id="SM00267">
    <property type="entry name" value="GGDEF"/>
    <property type="match status" value="1"/>
</dbReference>